<evidence type="ECO:0000256" key="1">
    <source>
        <dbReference type="SAM" id="MobiDB-lite"/>
    </source>
</evidence>
<protein>
    <submittedName>
        <fullName evidence="2">Uncharacterized protein</fullName>
    </submittedName>
</protein>
<dbReference type="RefSeq" id="WP_166787460.1">
    <property type="nucleotide sequence ID" value="NZ_BKAC01000006.1"/>
</dbReference>
<feature type="region of interest" description="Disordered" evidence="1">
    <location>
        <begin position="86"/>
        <end position="128"/>
    </location>
</feature>
<keyword evidence="3" id="KW-1185">Reference proteome</keyword>
<dbReference type="Proteomes" id="UP000199681">
    <property type="component" value="Unassembled WGS sequence"/>
</dbReference>
<dbReference type="EMBL" id="FOPW01000007">
    <property type="protein sequence ID" value="SFH52476.1"/>
    <property type="molecule type" value="Genomic_DNA"/>
</dbReference>
<evidence type="ECO:0000313" key="2">
    <source>
        <dbReference type="EMBL" id="SFH52476.1"/>
    </source>
</evidence>
<name>A0ABY1EDL9_9MICO</name>
<sequence length="128" mass="13968">MSDALSVFLHEDYHGVVETYRSGRQHDMHRIIFTWDSDYWPGSITLTESFASLPGTRPDATLVSNFFGGYAPDGNQRDLIPIGTSLTVEPTRRTSSNRNCNPGPGESTTSSIAMNSPGTWGSLNSAAR</sequence>
<proteinExistence type="predicted"/>
<gene>
    <name evidence="2" type="ORF">SAMN05216274_10767</name>
</gene>
<accession>A0ABY1EDL9</accession>
<comment type="caution">
    <text evidence="2">The sequence shown here is derived from an EMBL/GenBank/DDBJ whole genome shotgun (WGS) entry which is preliminary data.</text>
</comment>
<reference evidence="2 3" key="1">
    <citation type="submission" date="2016-10" db="EMBL/GenBank/DDBJ databases">
        <authorList>
            <person name="Varghese N."/>
            <person name="Submissions S."/>
        </authorList>
    </citation>
    <scope>NUCLEOTIDE SEQUENCE [LARGE SCALE GENOMIC DNA]</scope>
    <source>
        <strain evidence="2 3">GMCC 1.11211</strain>
    </source>
</reference>
<evidence type="ECO:0000313" key="3">
    <source>
        <dbReference type="Proteomes" id="UP000199681"/>
    </source>
</evidence>
<organism evidence="2 3">
    <name type="scientific">Cryobacterium levicorallinum</name>
    <dbReference type="NCBI Taxonomy" id="995038"/>
    <lineage>
        <taxon>Bacteria</taxon>
        <taxon>Bacillati</taxon>
        <taxon>Actinomycetota</taxon>
        <taxon>Actinomycetes</taxon>
        <taxon>Micrococcales</taxon>
        <taxon>Microbacteriaceae</taxon>
        <taxon>Cryobacterium</taxon>
    </lineage>
</organism>